<gene>
    <name evidence="1" type="ORF">SDC9_17667</name>
</gene>
<protein>
    <submittedName>
        <fullName evidence="1">Uncharacterized protein</fullName>
    </submittedName>
</protein>
<organism evidence="1">
    <name type="scientific">bioreactor metagenome</name>
    <dbReference type="NCBI Taxonomy" id="1076179"/>
    <lineage>
        <taxon>unclassified sequences</taxon>
        <taxon>metagenomes</taxon>
        <taxon>ecological metagenomes</taxon>
    </lineage>
</organism>
<comment type="caution">
    <text evidence="1">The sequence shown here is derived from an EMBL/GenBank/DDBJ whole genome shotgun (WGS) entry which is preliminary data.</text>
</comment>
<reference evidence="1" key="1">
    <citation type="submission" date="2019-08" db="EMBL/GenBank/DDBJ databases">
        <authorList>
            <person name="Kucharzyk K."/>
            <person name="Murdoch R.W."/>
            <person name="Higgins S."/>
            <person name="Loffler F."/>
        </authorList>
    </citation>
    <scope>NUCLEOTIDE SEQUENCE</scope>
</reference>
<evidence type="ECO:0000313" key="1">
    <source>
        <dbReference type="EMBL" id="MPL71888.1"/>
    </source>
</evidence>
<proteinExistence type="predicted"/>
<name>A0A644TY62_9ZZZZ</name>
<dbReference type="AlphaFoldDB" id="A0A644TY62"/>
<sequence>MKMYFPDWDETICLTLPVIKGAMKDLGIEKSVLSLAKVEKTPGYAWCKKFQDMVETGQGNCGIRCEKYSPRNGKNGRCRYSGHFYEQTEVKRVIKLKP</sequence>
<accession>A0A644TY62</accession>
<dbReference type="EMBL" id="VSSQ01000062">
    <property type="protein sequence ID" value="MPL71888.1"/>
    <property type="molecule type" value="Genomic_DNA"/>
</dbReference>